<dbReference type="AlphaFoldDB" id="A0A1C3TSB2"/>
<gene>
    <name evidence="17" type="ORF">BN444_01025</name>
</gene>
<dbReference type="GO" id="GO:0009279">
    <property type="term" value="C:cell outer membrane"/>
    <property type="evidence" value="ECO:0007669"/>
    <property type="project" value="UniProtKB-SubCell"/>
</dbReference>
<evidence type="ECO:0000256" key="8">
    <source>
        <dbReference type="ARBA" id="ARBA00023065"/>
    </source>
</evidence>
<evidence type="ECO:0000256" key="4">
    <source>
        <dbReference type="ARBA" id="ARBA00022496"/>
    </source>
</evidence>
<evidence type="ECO:0000256" key="5">
    <source>
        <dbReference type="ARBA" id="ARBA00022692"/>
    </source>
</evidence>
<dbReference type="InterPro" id="IPR012910">
    <property type="entry name" value="Plug_dom"/>
</dbReference>
<dbReference type="Proteomes" id="UP000093071">
    <property type="component" value="Chromosome I"/>
</dbReference>
<dbReference type="GO" id="GO:0015344">
    <property type="term" value="F:siderophore uptake transmembrane transporter activity"/>
    <property type="evidence" value="ECO:0007669"/>
    <property type="project" value="TreeGrafter"/>
</dbReference>
<evidence type="ECO:0000259" key="16">
    <source>
        <dbReference type="Pfam" id="PF07715"/>
    </source>
</evidence>
<evidence type="ECO:0000256" key="14">
    <source>
        <dbReference type="SAM" id="MobiDB-lite"/>
    </source>
</evidence>
<evidence type="ECO:0000313" key="18">
    <source>
        <dbReference type="Proteomes" id="UP000093071"/>
    </source>
</evidence>
<protein>
    <recommendedName>
        <fullName evidence="19">TonB-dependent outer membrane receptor</fullName>
    </recommendedName>
</protein>
<dbReference type="PANTHER" id="PTHR32552">
    <property type="entry name" value="FERRICHROME IRON RECEPTOR-RELATED"/>
    <property type="match status" value="1"/>
</dbReference>
<dbReference type="EMBL" id="LT604072">
    <property type="protein sequence ID" value="SCB06137.1"/>
    <property type="molecule type" value="Genomic_DNA"/>
</dbReference>
<dbReference type="PROSITE" id="PS52016">
    <property type="entry name" value="TONB_DEPENDENT_REC_3"/>
    <property type="match status" value="1"/>
</dbReference>
<evidence type="ECO:0000256" key="9">
    <source>
        <dbReference type="ARBA" id="ARBA00023077"/>
    </source>
</evidence>
<keyword evidence="2 12" id="KW-0813">Transport</keyword>
<reference evidence="18" key="1">
    <citation type="submission" date="2016-07" db="EMBL/GenBank/DDBJ databases">
        <authorList>
            <person name="Jaenicke Sebastian"/>
        </authorList>
    </citation>
    <scope>NUCLEOTIDE SEQUENCE [LARGE SCALE GENOMIC DNA]</scope>
</reference>
<feature type="region of interest" description="Disordered" evidence="14">
    <location>
        <begin position="102"/>
        <end position="124"/>
    </location>
</feature>
<evidence type="ECO:0008006" key="19">
    <source>
        <dbReference type="Google" id="ProtNLM"/>
    </source>
</evidence>
<dbReference type="InterPro" id="IPR036942">
    <property type="entry name" value="Beta-barrel_TonB_sf"/>
</dbReference>
<dbReference type="Pfam" id="PF00593">
    <property type="entry name" value="TonB_dep_Rec_b-barrel"/>
    <property type="match status" value="1"/>
</dbReference>
<evidence type="ECO:0000256" key="2">
    <source>
        <dbReference type="ARBA" id="ARBA00022448"/>
    </source>
</evidence>
<dbReference type="SUPFAM" id="SSF56935">
    <property type="entry name" value="Porins"/>
    <property type="match status" value="1"/>
</dbReference>
<dbReference type="InterPro" id="IPR039426">
    <property type="entry name" value="TonB-dep_rcpt-like"/>
</dbReference>
<evidence type="ECO:0000256" key="6">
    <source>
        <dbReference type="ARBA" id="ARBA00022729"/>
    </source>
</evidence>
<feature type="domain" description="TonB-dependent receptor-like beta-barrel" evidence="15">
    <location>
        <begin position="351"/>
        <end position="806"/>
    </location>
</feature>
<keyword evidence="4" id="KW-0410">Iron transport</keyword>
<dbReference type="Gene3D" id="2.40.170.20">
    <property type="entry name" value="TonB-dependent receptor, beta-barrel domain"/>
    <property type="match status" value="1"/>
</dbReference>
<evidence type="ECO:0000256" key="13">
    <source>
        <dbReference type="RuleBase" id="RU003357"/>
    </source>
</evidence>
<evidence type="ECO:0000256" key="3">
    <source>
        <dbReference type="ARBA" id="ARBA00022452"/>
    </source>
</evidence>
<keyword evidence="8" id="KW-0406">Ion transport</keyword>
<keyword evidence="11 12" id="KW-0998">Cell outer membrane</keyword>
<keyword evidence="6" id="KW-0732">Signal</keyword>
<dbReference type="PANTHER" id="PTHR32552:SF89">
    <property type="entry name" value="CATECHOLATE SIDEROPHORE RECEPTOR FIU"/>
    <property type="match status" value="1"/>
</dbReference>
<dbReference type="PATRIC" id="fig|1261556.5.peg.3584"/>
<evidence type="ECO:0000256" key="7">
    <source>
        <dbReference type="ARBA" id="ARBA00023004"/>
    </source>
</evidence>
<proteinExistence type="inferred from homology"/>
<sequence length="847" mass="91888">MTLDTCLDRGTGDGDILFCSPPNAPGLCERRQTVVRTIDVPRSEVRRVRLLTPPRPSAIDAAMYRFDSSPTQVTSPMNKAFLSLAVTTALYATVGAGFAQDAAGTDAGQRTSVTTTSNTTNSNATQRARQLDAVNVTGNSLSLGGGNMQVQYAPKAVSTIGREAILKAAPGANFTQMLSSIPGALSASNDVSGLNDGNFTVRGFPADEVGVTVNGVPINDSGDYTIYATEYGDTENMGDITVEQGYPGVTSPVIGAAGGNIAWVTVDPTAEAGLDLRQSFGSNRYKRTFLRYNTGDTGPVRSWVSYSNNQADQWRGDGQSTVTKIDAKSEWTLDEGDAITGSVQYNRKVTNNYRNLTKAQIAANGYDFGYVAAYKSDNPSDWVGTRVNPFRSWTASLDGEFTLSDSLHLSVVPYFVYGYGGGGYGYAKTYVFYTFDTFRPGLHVKFKQDFGMNDSLEYGVLAERPREQSANVFLPADPQGNPADVWGHDSRYYYKNPNGSPQVAYRLYSTTPTYRVFATNTWTPNDQWMLTVGGAYTWVRRKGWYATWPGADRGIDLTTPDNSTLYASGAGTYKKFTPTAGVKFQLDEQNQFFLGVGKAYRAPINTSALYDFWNAAYADAIGSQPSIRDAAPEQSLTADLGWRYYGDKLSTVLDLYATNFAHKQFSGADPVTRAPVYYQLGSVQMRGVNTELSYKVDDLWSLYASYAYNKSEMKRNVALGGTLYATDGKTLVNAPKNVGYVALNVTGRALWASLSVNAQSRIWGTFLNDGGSDAGGFATVNLNGGYNFQDFGGLKKPYLKVNVFNLGNRKALMYAATTALDTTAAAAAWQPLQDRTLMVTLGGSFAL</sequence>
<evidence type="ECO:0000256" key="1">
    <source>
        <dbReference type="ARBA" id="ARBA00004571"/>
    </source>
</evidence>
<keyword evidence="10 12" id="KW-0472">Membrane</keyword>
<dbReference type="Gene3D" id="2.170.130.10">
    <property type="entry name" value="TonB-dependent receptor, plug domain"/>
    <property type="match status" value="1"/>
</dbReference>
<evidence type="ECO:0000256" key="10">
    <source>
        <dbReference type="ARBA" id="ARBA00023136"/>
    </source>
</evidence>
<comment type="similarity">
    <text evidence="12 13">Belongs to the TonB-dependent receptor family.</text>
</comment>
<keyword evidence="5 12" id="KW-0812">Transmembrane</keyword>
<keyword evidence="7" id="KW-0408">Iron</keyword>
<evidence type="ECO:0000256" key="11">
    <source>
        <dbReference type="ARBA" id="ARBA00023237"/>
    </source>
</evidence>
<dbReference type="InterPro" id="IPR037066">
    <property type="entry name" value="Plug_dom_sf"/>
</dbReference>
<accession>A0A1C3TSB2</accession>
<evidence type="ECO:0000256" key="12">
    <source>
        <dbReference type="PROSITE-ProRule" id="PRU01360"/>
    </source>
</evidence>
<name>A0A1C3TSB2_XANCT</name>
<dbReference type="InterPro" id="IPR000531">
    <property type="entry name" value="Beta-barrel_TonB"/>
</dbReference>
<dbReference type="Pfam" id="PF07715">
    <property type="entry name" value="Plug"/>
    <property type="match status" value="1"/>
</dbReference>
<evidence type="ECO:0000313" key="17">
    <source>
        <dbReference type="EMBL" id="SCB06137.1"/>
    </source>
</evidence>
<organism evidence="17 18">
    <name type="scientific">Xanthomonas translucens pv. translucens DSM 18974</name>
    <dbReference type="NCBI Taxonomy" id="1261556"/>
    <lineage>
        <taxon>Bacteria</taxon>
        <taxon>Pseudomonadati</taxon>
        <taxon>Pseudomonadota</taxon>
        <taxon>Gammaproteobacteria</taxon>
        <taxon>Lysobacterales</taxon>
        <taxon>Lysobacteraceae</taxon>
        <taxon>Xanthomonas</taxon>
        <taxon>Xanthomonas translucens group</taxon>
    </lineage>
</organism>
<comment type="subcellular location">
    <subcellularLocation>
        <location evidence="1 12">Cell outer membrane</location>
        <topology evidence="1 12">Multi-pass membrane protein</topology>
    </subcellularLocation>
</comment>
<feature type="compositionally biased region" description="Low complexity" evidence="14">
    <location>
        <begin position="111"/>
        <end position="124"/>
    </location>
</feature>
<keyword evidence="3 12" id="KW-1134">Transmembrane beta strand</keyword>
<keyword evidence="9 13" id="KW-0798">TonB box</keyword>
<evidence type="ECO:0000259" key="15">
    <source>
        <dbReference type="Pfam" id="PF00593"/>
    </source>
</evidence>
<feature type="domain" description="TonB-dependent receptor plug" evidence="16">
    <location>
        <begin position="151"/>
        <end position="250"/>
    </location>
</feature>